<proteinExistence type="predicted"/>
<organism evidence="2 3">
    <name type="scientific">Photobacterium halotolerans</name>
    <dbReference type="NCBI Taxonomy" id="265726"/>
    <lineage>
        <taxon>Bacteria</taxon>
        <taxon>Pseudomonadati</taxon>
        <taxon>Pseudomonadota</taxon>
        <taxon>Gammaproteobacteria</taxon>
        <taxon>Vibrionales</taxon>
        <taxon>Vibrionaceae</taxon>
        <taxon>Photobacterium</taxon>
    </lineage>
</organism>
<evidence type="ECO:0000313" key="3">
    <source>
        <dbReference type="Proteomes" id="UP000465712"/>
    </source>
</evidence>
<feature type="region of interest" description="Disordered" evidence="1">
    <location>
        <begin position="226"/>
        <end position="255"/>
    </location>
</feature>
<dbReference type="EMBL" id="WXWW01000038">
    <property type="protein sequence ID" value="NAW63974.1"/>
    <property type="molecule type" value="Genomic_DNA"/>
</dbReference>
<dbReference type="InterPro" id="IPR036388">
    <property type="entry name" value="WH-like_DNA-bd_sf"/>
</dbReference>
<name>A0A7X4W8A7_9GAMM</name>
<evidence type="ECO:0000313" key="2">
    <source>
        <dbReference type="EMBL" id="NAW63974.1"/>
    </source>
</evidence>
<reference evidence="2 3" key="1">
    <citation type="submission" date="2017-05" db="EMBL/GenBank/DDBJ databases">
        <title>High clonality and local adaptation shapes Vibrionaceae linages within an endangered oasis.</title>
        <authorList>
            <person name="Vazquez-Rosas-Landa M."/>
        </authorList>
    </citation>
    <scope>NUCLEOTIDE SEQUENCE [LARGE SCALE GENOMIC DNA]</scope>
    <source>
        <strain evidence="2 3">P46_P4S1P180</strain>
    </source>
</reference>
<sequence>MSIKVMTMVWDSPAFSGNTKLIMLCLADYANDEGLCWPSIDSVARKCSLSRSTVKAQLKKLGEQGVLSAQRRKKTTEEGTKTNDTNLYQIHISVLKNTLEEGGEFNPRSKSDLGQNSAGGRSKSDPKPSLDPSDIKDPPKAPLSENSESNSEPTAEGKKRKRSAVSLPDDFTVTDAMQQWYAEQGFTLNVQAATQQWRDAMLARGQKYSDWIAAWRNGMRNANKWASERGGSQQQSMFSRMGRSDGNYGPPEGYR</sequence>
<dbReference type="Proteomes" id="UP000465712">
    <property type="component" value="Unassembled WGS sequence"/>
</dbReference>
<gene>
    <name evidence="2" type="ORF">CAG72_01980</name>
</gene>
<accession>A0A7X4W8A7</accession>
<comment type="caution">
    <text evidence="2">The sequence shown here is derived from an EMBL/GenBank/DDBJ whole genome shotgun (WGS) entry which is preliminary data.</text>
</comment>
<dbReference type="Pfam" id="PF13730">
    <property type="entry name" value="HTH_36"/>
    <property type="match status" value="1"/>
</dbReference>
<feature type="region of interest" description="Disordered" evidence="1">
    <location>
        <begin position="102"/>
        <end position="166"/>
    </location>
</feature>
<dbReference type="AlphaFoldDB" id="A0A7X4W8A7"/>
<feature type="compositionally biased region" description="Basic and acidic residues" evidence="1">
    <location>
        <begin position="122"/>
        <end position="139"/>
    </location>
</feature>
<dbReference type="Gene3D" id="1.10.10.10">
    <property type="entry name" value="Winged helix-like DNA-binding domain superfamily/Winged helix DNA-binding domain"/>
    <property type="match status" value="1"/>
</dbReference>
<dbReference type="RefSeq" id="WP_161442486.1">
    <property type="nucleotide sequence ID" value="NZ_WXWW01000038.1"/>
</dbReference>
<protein>
    <submittedName>
        <fullName evidence="2">Helix-turn-helix domain-containing protein</fullName>
    </submittedName>
</protein>
<evidence type="ECO:0000256" key="1">
    <source>
        <dbReference type="SAM" id="MobiDB-lite"/>
    </source>
</evidence>